<keyword evidence="2 5" id="KW-0812">Transmembrane</keyword>
<evidence type="ECO:0000313" key="6">
    <source>
        <dbReference type="EMBL" id="ANJ72038.1"/>
    </source>
</evidence>
<evidence type="ECO:0000256" key="3">
    <source>
        <dbReference type="ARBA" id="ARBA00022989"/>
    </source>
</evidence>
<evidence type="ECO:0000256" key="5">
    <source>
        <dbReference type="RuleBase" id="RU363041"/>
    </source>
</evidence>
<dbReference type="PANTHER" id="PTHR43701:SF2">
    <property type="entry name" value="MEMBRANE TRANSPORTER PROTEIN YJNA-RELATED"/>
    <property type="match status" value="1"/>
</dbReference>
<dbReference type="Pfam" id="PF01925">
    <property type="entry name" value="TauE"/>
    <property type="match status" value="1"/>
</dbReference>
<proteinExistence type="inferred from homology"/>
<dbReference type="Proteomes" id="UP000078572">
    <property type="component" value="Chromosome 1"/>
</dbReference>
<reference evidence="7" key="1">
    <citation type="submission" date="2016-06" db="EMBL/GenBank/DDBJ databases">
        <authorList>
            <person name="Xu Y."/>
            <person name="Nagy A."/>
            <person name="Yan X."/>
            <person name="Kim S.W."/>
            <person name="Haley B."/>
            <person name="Liu N.T."/>
            <person name="Nou X."/>
        </authorList>
    </citation>
    <scope>NUCLEOTIDE SEQUENCE [LARGE SCALE GENOMIC DNA]</scope>
    <source>
        <strain evidence="7">ATCC 49129</strain>
    </source>
</reference>
<dbReference type="STRING" id="190721.ACS15_1303"/>
<feature type="transmembrane region" description="Helical" evidence="5">
    <location>
        <begin position="48"/>
        <end position="68"/>
    </location>
</feature>
<feature type="transmembrane region" description="Helical" evidence="5">
    <location>
        <begin position="102"/>
        <end position="120"/>
    </location>
</feature>
<feature type="transmembrane region" description="Helical" evidence="5">
    <location>
        <begin position="166"/>
        <end position="185"/>
    </location>
</feature>
<feature type="transmembrane region" description="Helical" evidence="5">
    <location>
        <begin position="251"/>
        <end position="269"/>
    </location>
</feature>
<dbReference type="PANTHER" id="PTHR43701">
    <property type="entry name" value="MEMBRANE TRANSPORTER PROTEIN MJ0441-RELATED"/>
    <property type="match status" value="1"/>
</dbReference>
<feature type="transmembrane region" description="Helical" evidence="5">
    <location>
        <begin position="221"/>
        <end position="239"/>
    </location>
</feature>
<protein>
    <recommendedName>
        <fullName evidence="5">Probable membrane transporter protein</fullName>
    </recommendedName>
</protein>
<dbReference type="AlphaFoldDB" id="A0A191ZVC6"/>
<comment type="subcellular location">
    <subcellularLocation>
        <location evidence="5">Cell membrane</location>
        <topology evidence="5">Multi-pass membrane protein</topology>
    </subcellularLocation>
    <subcellularLocation>
        <location evidence="1">Membrane</location>
        <topology evidence="1">Multi-pass membrane protein</topology>
    </subcellularLocation>
</comment>
<feature type="transmembrane region" description="Helical" evidence="5">
    <location>
        <begin position="12"/>
        <end position="42"/>
    </location>
</feature>
<dbReference type="RefSeq" id="WP_064802674.1">
    <property type="nucleotide sequence ID" value="NZ_CP016022.1"/>
</dbReference>
<dbReference type="InterPro" id="IPR002781">
    <property type="entry name" value="TM_pro_TauE-like"/>
</dbReference>
<feature type="transmembrane region" description="Helical" evidence="5">
    <location>
        <begin position="75"/>
        <end position="96"/>
    </location>
</feature>
<sequence>MSPVEIGWIVSAGLGSVVGLILALTGAGGAIVAVPLLIFGLHLSVSEAAPIALLAVGLSAGLGAMLGLREGKVRYKAAGLMAVCGVVVSPFGIWVAHRVPNTPLTLLFAVVLAYVAVRMFRQARAEAPAADAPRHAAPPCHLDTTTAKLVWTLPCARALAASGMGAGFLSGLLGVGGGFVIVPALRRATDLPMQTIVATSLAVIALVSTGGVVASAIGGHVDWHIALPFAAGALTGMLAGRRFAKHLAGPALQQGFAAFAGVVALGMIVRTMI</sequence>
<keyword evidence="7" id="KW-1185">Reference proteome</keyword>
<keyword evidence="4 5" id="KW-0472">Membrane</keyword>
<organism evidence="6 7">
    <name type="scientific">Ralstonia insidiosa</name>
    <dbReference type="NCBI Taxonomy" id="190721"/>
    <lineage>
        <taxon>Bacteria</taxon>
        <taxon>Pseudomonadati</taxon>
        <taxon>Pseudomonadota</taxon>
        <taxon>Betaproteobacteria</taxon>
        <taxon>Burkholderiales</taxon>
        <taxon>Burkholderiaceae</taxon>
        <taxon>Ralstonia</taxon>
    </lineage>
</organism>
<feature type="transmembrane region" description="Helical" evidence="5">
    <location>
        <begin position="191"/>
        <end position="214"/>
    </location>
</feature>
<dbReference type="GeneID" id="61525566"/>
<accession>A0A191ZVC6</accession>
<gene>
    <name evidence="6" type="ORF">A9Y76_05975</name>
</gene>
<evidence type="ECO:0000256" key="2">
    <source>
        <dbReference type="ARBA" id="ARBA00022692"/>
    </source>
</evidence>
<dbReference type="OrthoDB" id="7031597at2"/>
<comment type="similarity">
    <text evidence="5">Belongs to the 4-toluene sulfonate uptake permease (TSUP) (TC 2.A.102) family.</text>
</comment>
<dbReference type="EMBL" id="CP016022">
    <property type="protein sequence ID" value="ANJ72038.1"/>
    <property type="molecule type" value="Genomic_DNA"/>
</dbReference>
<dbReference type="GO" id="GO:0005886">
    <property type="term" value="C:plasma membrane"/>
    <property type="evidence" value="ECO:0007669"/>
    <property type="project" value="UniProtKB-SubCell"/>
</dbReference>
<keyword evidence="5" id="KW-1003">Cell membrane</keyword>
<evidence type="ECO:0000256" key="1">
    <source>
        <dbReference type="ARBA" id="ARBA00004141"/>
    </source>
</evidence>
<keyword evidence="3 5" id="KW-1133">Transmembrane helix</keyword>
<dbReference type="InterPro" id="IPR051598">
    <property type="entry name" value="TSUP/Inactive_protease-like"/>
</dbReference>
<evidence type="ECO:0000313" key="7">
    <source>
        <dbReference type="Proteomes" id="UP000078572"/>
    </source>
</evidence>
<evidence type="ECO:0000256" key="4">
    <source>
        <dbReference type="ARBA" id="ARBA00023136"/>
    </source>
</evidence>
<name>A0A191ZVC6_9RALS</name>